<feature type="coiled-coil region" evidence="1">
    <location>
        <begin position="177"/>
        <end position="204"/>
    </location>
</feature>
<feature type="signal peptide" evidence="2">
    <location>
        <begin position="1"/>
        <end position="16"/>
    </location>
</feature>
<feature type="chain" id="PRO_5019518243" evidence="2">
    <location>
        <begin position="17"/>
        <end position="377"/>
    </location>
</feature>
<evidence type="ECO:0000256" key="2">
    <source>
        <dbReference type="SAM" id="SignalP"/>
    </source>
</evidence>
<dbReference type="EMBL" id="RCSS01000281">
    <property type="protein sequence ID" value="RVD92198.1"/>
    <property type="molecule type" value="Genomic_DNA"/>
</dbReference>
<protein>
    <submittedName>
        <fullName evidence="3">Uncharacterized protein</fullName>
    </submittedName>
</protein>
<evidence type="ECO:0000313" key="4">
    <source>
        <dbReference type="Proteomes" id="UP000282876"/>
    </source>
</evidence>
<accession>A0A437AM74</accession>
<sequence length="377" mass="44443">MIFLTLFGIFMCYSLGIFMKRNNTQLIGGMYSIEDDNKQQLMPILENKRVKRGFFRRKVSNSNAINTPKITDLPEITTLSYTTTTFLTETSTFEGVRLSEEAKSYNFSLTNETLKTFSSDFILYLKVIPSFFNSTHFQDFLHNEYEEIISTGRLNNKSIEEFKNNVFKEAKELEDFYENQKRILVQLVKNIEETQGKINKYNDNGLNTLLYSGKDYYKRESHYIYDLFEREVDCLREIDDRIAGAASNMASTHIWIKNMMNFFLEDNMYRVNRKLKNKIFEFVKNSRIRENYPQIIPPNIYLKLKKHSKIQDIDTDSNVNREEIKEYQHKFDAYNREVINLCRSISSTILHYESADNPIECNLNQAINGNDGINQDD</sequence>
<keyword evidence="2" id="KW-0732">Signal</keyword>
<organism evidence="3 4">
    <name type="scientific">Tubulinosema ratisbonensis</name>
    <dbReference type="NCBI Taxonomy" id="291195"/>
    <lineage>
        <taxon>Eukaryota</taxon>
        <taxon>Fungi</taxon>
        <taxon>Fungi incertae sedis</taxon>
        <taxon>Microsporidia</taxon>
        <taxon>Tubulinosematoidea</taxon>
        <taxon>Tubulinosematidae</taxon>
        <taxon>Tubulinosema</taxon>
    </lineage>
</organism>
<keyword evidence="1" id="KW-0175">Coiled coil</keyword>
<evidence type="ECO:0000313" key="3">
    <source>
        <dbReference type="EMBL" id="RVD92198.1"/>
    </source>
</evidence>
<gene>
    <name evidence="3" type="ORF">TUBRATIS_13070</name>
</gene>
<proteinExistence type="predicted"/>
<dbReference type="AlphaFoldDB" id="A0A437AM74"/>
<dbReference type="Proteomes" id="UP000282876">
    <property type="component" value="Unassembled WGS sequence"/>
</dbReference>
<dbReference type="VEuPathDB" id="MicrosporidiaDB:TUBRATIS_13070"/>
<name>A0A437AM74_9MICR</name>
<reference evidence="3 4" key="1">
    <citation type="submission" date="2018-10" db="EMBL/GenBank/DDBJ databases">
        <title>Draft genome sequence of the microsporidian Tubulinosema ratisbonensis.</title>
        <authorList>
            <person name="Polonais V."/>
            <person name="Peyretaillade E."/>
            <person name="Niehus S."/>
            <person name="Wawrzyniak I."/>
            <person name="Franchet A."/>
            <person name="Gaspin C."/>
            <person name="Reichstadt M."/>
            <person name="Belser C."/>
            <person name="Labadie K."/>
            <person name="Delbac F."/>
            <person name="Ferrandon D."/>
        </authorList>
    </citation>
    <scope>NUCLEOTIDE SEQUENCE [LARGE SCALE GENOMIC DNA]</scope>
    <source>
        <strain evidence="3 4">Franzen</strain>
    </source>
</reference>
<evidence type="ECO:0000256" key="1">
    <source>
        <dbReference type="SAM" id="Coils"/>
    </source>
</evidence>
<comment type="caution">
    <text evidence="3">The sequence shown here is derived from an EMBL/GenBank/DDBJ whole genome shotgun (WGS) entry which is preliminary data.</text>
</comment>
<keyword evidence="4" id="KW-1185">Reference proteome</keyword>